<dbReference type="Proteomes" id="UP000470082">
    <property type="component" value="Unassembled WGS sequence"/>
</dbReference>
<protein>
    <submittedName>
        <fullName evidence="1">Uncharacterized protein</fullName>
    </submittedName>
</protein>
<accession>A0A7X2N2V3</accession>
<sequence length="68" mass="7838">MRSEIDQKIQSFIIARNGVIDSWPASFSEDFDICEGGVTVFDYFGEDYKVSGSEQIVRKSKQLVYRNH</sequence>
<dbReference type="AlphaFoldDB" id="A0A7X2N2V3"/>
<organism evidence="1 2">
    <name type="scientific">Floccifex porci</name>
    <dbReference type="NCBI Taxonomy" id="2606629"/>
    <lineage>
        <taxon>Bacteria</taxon>
        <taxon>Bacillati</taxon>
        <taxon>Bacillota</taxon>
        <taxon>Erysipelotrichia</taxon>
        <taxon>Erysipelotrichales</taxon>
        <taxon>Erysipelotrichaceae</taxon>
        <taxon>Floccifex</taxon>
    </lineage>
</organism>
<gene>
    <name evidence="1" type="ORF">FYJ50_04720</name>
</gene>
<evidence type="ECO:0000313" key="2">
    <source>
        <dbReference type="Proteomes" id="UP000470082"/>
    </source>
</evidence>
<name>A0A7X2N2V3_9FIRM</name>
<dbReference type="RefSeq" id="WP_154459946.1">
    <property type="nucleotide sequence ID" value="NZ_VUMM01000006.1"/>
</dbReference>
<proteinExistence type="predicted"/>
<reference evidence="1 2" key="1">
    <citation type="submission" date="2019-08" db="EMBL/GenBank/DDBJ databases">
        <title>In-depth cultivation of the pig gut microbiome towards novel bacterial diversity and tailored functional studies.</title>
        <authorList>
            <person name="Wylensek D."/>
            <person name="Hitch T.C.A."/>
            <person name="Clavel T."/>
        </authorList>
    </citation>
    <scope>NUCLEOTIDE SEQUENCE [LARGE SCALE GENOMIC DNA]</scope>
    <source>
        <strain evidence="1 2">LKV-178-WT-2G</strain>
    </source>
</reference>
<evidence type="ECO:0000313" key="1">
    <source>
        <dbReference type="EMBL" id="MSS01411.1"/>
    </source>
</evidence>
<dbReference type="EMBL" id="VUMM01000006">
    <property type="protein sequence ID" value="MSS01411.1"/>
    <property type="molecule type" value="Genomic_DNA"/>
</dbReference>
<keyword evidence="2" id="KW-1185">Reference proteome</keyword>
<comment type="caution">
    <text evidence="1">The sequence shown here is derived from an EMBL/GenBank/DDBJ whole genome shotgun (WGS) entry which is preliminary data.</text>
</comment>